<dbReference type="InterPro" id="IPR048254">
    <property type="entry name" value="CDP_ALCOHOL_P_TRANSF_CS"/>
</dbReference>
<keyword evidence="3" id="KW-0812">Transmembrane</keyword>
<dbReference type="PATRIC" id="fig|999432.5.peg.161"/>
<reference evidence="4" key="1">
    <citation type="submission" date="2012-01" db="EMBL/GenBank/DDBJ databases">
        <title>The Genome Sequence of Treponema denticola H-22.</title>
        <authorList>
            <consortium name="The Broad Institute Genome Sequencing Platform"/>
            <person name="Earl A."/>
            <person name="Ward D."/>
            <person name="Feldgarden M."/>
            <person name="Gevers D."/>
            <person name="Blanton J.M."/>
            <person name="Fenno C.J."/>
            <person name="Baranova O.V."/>
            <person name="Mathney J."/>
            <person name="Dewhirst F.E."/>
            <person name="Izard J."/>
            <person name="Young S.K."/>
            <person name="Zeng Q."/>
            <person name="Gargeya S."/>
            <person name="Fitzgerald M."/>
            <person name="Haas B."/>
            <person name="Abouelleil A."/>
            <person name="Alvarado L."/>
            <person name="Arachchi H.M."/>
            <person name="Berlin A."/>
            <person name="Chapman S.B."/>
            <person name="Gearin G."/>
            <person name="Goldberg J."/>
            <person name="Griggs A."/>
            <person name="Gujja S."/>
            <person name="Hansen M."/>
            <person name="Heiman D."/>
            <person name="Howarth C."/>
            <person name="Larimer J."/>
            <person name="Lui A."/>
            <person name="MacDonald P.J.P."/>
            <person name="McCowen C."/>
            <person name="Montmayeur A."/>
            <person name="Murphy C."/>
            <person name="Neiman D."/>
            <person name="Pearson M."/>
            <person name="Priest M."/>
            <person name="Roberts A."/>
            <person name="Saif S."/>
            <person name="Shea T."/>
            <person name="Sisk P."/>
            <person name="Stolte C."/>
            <person name="Sykes S."/>
            <person name="Wortman J."/>
            <person name="Nusbaum C."/>
            <person name="Birren B."/>
        </authorList>
    </citation>
    <scope>NUCLEOTIDE SEQUENCE [LARGE SCALE GENOMIC DNA]</scope>
    <source>
        <strain evidence="4">H-22</strain>
    </source>
</reference>
<dbReference type="InterPro" id="IPR000462">
    <property type="entry name" value="CDP-OH_P_trans"/>
</dbReference>
<dbReference type="Gene3D" id="1.20.120.1760">
    <property type="match status" value="1"/>
</dbReference>
<feature type="transmembrane region" description="Helical" evidence="3">
    <location>
        <begin position="98"/>
        <end position="118"/>
    </location>
</feature>
<feature type="transmembrane region" description="Helical" evidence="3">
    <location>
        <begin position="133"/>
        <end position="152"/>
    </location>
</feature>
<gene>
    <name evidence="4" type="ORF">HMPREF9726_00157</name>
</gene>
<keyword evidence="3" id="KW-0472">Membrane</keyword>
<proteinExistence type="inferred from homology"/>
<dbReference type="GO" id="GO:0016780">
    <property type="term" value="F:phosphotransferase activity, for other substituted phosphate groups"/>
    <property type="evidence" value="ECO:0007669"/>
    <property type="project" value="InterPro"/>
</dbReference>
<feature type="transmembrane region" description="Helical" evidence="3">
    <location>
        <begin position="40"/>
        <end position="58"/>
    </location>
</feature>
<feature type="transmembrane region" description="Helical" evidence="3">
    <location>
        <begin position="70"/>
        <end position="92"/>
    </location>
</feature>
<dbReference type="RefSeq" id="WP_002677923.1">
    <property type="nucleotide sequence ID" value="NZ_CM001795.1"/>
</dbReference>
<keyword evidence="3" id="KW-1133">Transmembrane helix</keyword>
<dbReference type="EMBL" id="AGDV01000001">
    <property type="protein sequence ID" value="EMB35965.1"/>
    <property type="molecule type" value="Genomic_DNA"/>
</dbReference>
<dbReference type="HOGENOM" id="CLU_110585_1_0_12"/>
<evidence type="ECO:0008006" key="5">
    <source>
        <dbReference type="Google" id="ProtNLM"/>
    </source>
</evidence>
<dbReference type="Pfam" id="PF01066">
    <property type="entry name" value="CDP-OH_P_transf"/>
    <property type="match status" value="1"/>
</dbReference>
<comment type="similarity">
    <text evidence="2">Belongs to the CDP-alcohol phosphatidyltransferase class-I family.</text>
</comment>
<accession>A0A0E2E7X9</accession>
<evidence type="ECO:0000256" key="1">
    <source>
        <dbReference type="ARBA" id="ARBA00022679"/>
    </source>
</evidence>
<feature type="transmembrane region" description="Helical" evidence="3">
    <location>
        <begin position="12"/>
        <end position="34"/>
    </location>
</feature>
<feature type="transmembrane region" description="Helical" evidence="3">
    <location>
        <begin position="158"/>
        <end position="181"/>
    </location>
</feature>
<dbReference type="AlphaFoldDB" id="A0A0E2E7X9"/>
<dbReference type="Proteomes" id="UP000011705">
    <property type="component" value="Chromosome"/>
</dbReference>
<dbReference type="GO" id="GO:0008654">
    <property type="term" value="P:phospholipid biosynthetic process"/>
    <property type="evidence" value="ECO:0007669"/>
    <property type="project" value="InterPro"/>
</dbReference>
<organism evidence="4">
    <name type="scientific">Treponema denticola H-22</name>
    <dbReference type="NCBI Taxonomy" id="999432"/>
    <lineage>
        <taxon>Bacteria</taxon>
        <taxon>Pseudomonadati</taxon>
        <taxon>Spirochaetota</taxon>
        <taxon>Spirochaetia</taxon>
        <taxon>Spirochaetales</taxon>
        <taxon>Treponemataceae</taxon>
        <taxon>Treponema</taxon>
    </lineage>
</organism>
<comment type="caution">
    <text evidence="4">The sequence shown here is derived from an EMBL/GenBank/DDBJ whole genome shotgun (WGS) entry which is preliminary data.</text>
</comment>
<sequence>MIYNKTFDIQKKIFINTLTLLRIPLSIMFNVMLLYEERRLFLYGILFLVIALTDFFDGKLARYYNVQSRLGAVLDVTTDFFFIFTTACVMYKQGLLPVGMIIIILIKFTEFCITSYLFDKKLKKNKLLFFDKIGRFVAVILYSIPIIILILHALLNKYLFNVILFCVYITIGFLSILSFYARVSKIIRYKIKI</sequence>
<dbReference type="InterPro" id="IPR043130">
    <property type="entry name" value="CDP-OH_PTrfase_TM_dom"/>
</dbReference>
<evidence type="ECO:0000313" key="4">
    <source>
        <dbReference type="EMBL" id="EMB35965.1"/>
    </source>
</evidence>
<protein>
    <recommendedName>
        <fullName evidence="5">CDP-diacylglycerol-glycerol-3-phosphate 3-phosphatidyltransferase</fullName>
    </recommendedName>
</protein>
<evidence type="ECO:0000256" key="2">
    <source>
        <dbReference type="RuleBase" id="RU003750"/>
    </source>
</evidence>
<name>A0A0E2E7X9_TREDN</name>
<dbReference type="GO" id="GO:0016020">
    <property type="term" value="C:membrane"/>
    <property type="evidence" value="ECO:0007669"/>
    <property type="project" value="InterPro"/>
</dbReference>
<dbReference type="PROSITE" id="PS00379">
    <property type="entry name" value="CDP_ALCOHOL_P_TRANSF"/>
    <property type="match status" value="1"/>
</dbReference>
<keyword evidence="1 2" id="KW-0808">Transferase</keyword>
<evidence type="ECO:0000256" key="3">
    <source>
        <dbReference type="SAM" id="Phobius"/>
    </source>
</evidence>